<reference evidence="1 2" key="1">
    <citation type="submission" date="2011-01" db="EMBL/GenBank/DDBJ databases">
        <authorList>
            <person name="Muzny D."/>
            <person name="Qin X."/>
            <person name="Buhay C."/>
            <person name="Dugan-Rocha S."/>
            <person name="Ding Y."/>
            <person name="Chen G."/>
            <person name="Hawes A."/>
            <person name="Holder M."/>
            <person name="Jhangiani S."/>
            <person name="Johnson A."/>
            <person name="Khan Z."/>
            <person name="Li Z."/>
            <person name="Liu W."/>
            <person name="Liu X."/>
            <person name="Perez L."/>
            <person name="Shen H."/>
            <person name="Wang Q."/>
            <person name="Watt J."/>
            <person name="Xi L."/>
            <person name="Xin Y."/>
            <person name="Zhou J."/>
            <person name="Deng J."/>
            <person name="Jiang H."/>
            <person name="Liu Y."/>
            <person name="Qu J."/>
            <person name="Song X.-Z."/>
            <person name="Zhang L."/>
            <person name="Villasana D."/>
            <person name="Johnson A."/>
            <person name="Liu J."/>
            <person name="Liyanage D."/>
            <person name="Lorensuhewa L."/>
            <person name="Robinson T."/>
            <person name="Song A."/>
            <person name="Song B.-B."/>
            <person name="Dinh H."/>
            <person name="Thornton R."/>
            <person name="Coyle M."/>
            <person name="Francisco L."/>
            <person name="Jackson L."/>
            <person name="Javaid M."/>
            <person name="Korchina V."/>
            <person name="Kovar C."/>
            <person name="Mata R."/>
            <person name="Mathew T."/>
            <person name="Ngo R."/>
            <person name="Nguyen L."/>
            <person name="Nguyen N."/>
            <person name="Okwuonu G."/>
            <person name="Ongeri F."/>
            <person name="Pham C."/>
            <person name="Simmons D."/>
            <person name="Wilczek-Boney K."/>
            <person name="Hale W."/>
            <person name="Jakkamsetti A."/>
            <person name="Pham P."/>
            <person name="Ruth R."/>
            <person name="San Lucas F."/>
            <person name="Warren J."/>
            <person name="Zhang J."/>
            <person name="Zhao Z."/>
            <person name="Zhou C."/>
            <person name="Zhu D."/>
            <person name="Lee S."/>
            <person name="Bess C."/>
            <person name="Blankenburg K."/>
            <person name="Forbes L."/>
            <person name="Fu Q."/>
            <person name="Gubbala S."/>
            <person name="Hirani K."/>
            <person name="Jayaseelan J.C."/>
            <person name="Lara F."/>
            <person name="Munidasa M."/>
            <person name="Palculict T."/>
            <person name="Patil S."/>
            <person name="Pu L.-L."/>
            <person name="Saada N."/>
            <person name="Tang L."/>
            <person name="Weissenberger G."/>
            <person name="Zhu Y."/>
            <person name="Hemphill L."/>
            <person name="Shang Y."/>
            <person name="Youmans B."/>
            <person name="Ayvaz T."/>
            <person name="Ross M."/>
            <person name="Santibanez J."/>
            <person name="Aqrawi P."/>
            <person name="Gross S."/>
            <person name="Joshi V."/>
            <person name="Fowler G."/>
            <person name="Nazareth L."/>
            <person name="Reid J."/>
            <person name="Worley K."/>
            <person name="Petrosino J."/>
            <person name="Highlander S."/>
            <person name="Gibbs R."/>
        </authorList>
    </citation>
    <scope>NUCLEOTIDE SEQUENCE [LARGE SCALE GENOMIC DNA]</scope>
    <source>
        <strain evidence="1 2">ATCC 49124</strain>
    </source>
</reference>
<name>A0ABP2KH06_STRVE</name>
<keyword evidence="2" id="KW-1185">Reference proteome</keyword>
<dbReference type="RefSeq" id="WP_003095552.1">
    <property type="nucleotide sequence ID" value="NZ_GL831112.1"/>
</dbReference>
<accession>A0ABP2KH06</accession>
<comment type="caution">
    <text evidence="1">The sequence shown here is derived from an EMBL/GenBank/DDBJ whole genome shotgun (WGS) entry which is preliminary data.</text>
</comment>
<dbReference type="EMBL" id="AEVI01000071">
    <property type="protein sequence ID" value="EFX95563.1"/>
    <property type="molecule type" value="Genomic_DNA"/>
</dbReference>
<organism evidence="1 2">
    <name type="scientific">Streptococcus vestibularis ATCC 49124</name>
    <dbReference type="NCBI Taxonomy" id="889206"/>
    <lineage>
        <taxon>Bacteria</taxon>
        <taxon>Bacillati</taxon>
        <taxon>Bacillota</taxon>
        <taxon>Bacilli</taxon>
        <taxon>Lactobacillales</taxon>
        <taxon>Streptococcaceae</taxon>
        <taxon>Streptococcus</taxon>
    </lineage>
</organism>
<evidence type="ECO:0000313" key="2">
    <source>
        <dbReference type="Proteomes" id="UP000003697"/>
    </source>
</evidence>
<protein>
    <submittedName>
        <fullName evidence="1">Uncharacterized protein</fullName>
    </submittedName>
</protein>
<gene>
    <name evidence="1" type="ORF">HMPREF9425_1465</name>
</gene>
<evidence type="ECO:0000313" key="1">
    <source>
        <dbReference type="EMBL" id="EFX95563.1"/>
    </source>
</evidence>
<sequence length="79" mass="9433">MTPVVASKKVYIKTYKEFLKETVHYKVNADKINVLTYDKKGKLSEEKVFKGLTKEEKKLDYDYERDDRDDKKLSFLGEY</sequence>
<dbReference type="Proteomes" id="UP000003697">
    <property type="component" value="Unassembled WGS sequence"/>
</dbReference>
<proteinExistence type="predicted"/>